<name>A0A3L8RQM6_STRRN</name>
<protein>
    <submittedName>
        <fullName evidence="1">Uncharacterized protein</fullName>
    </submittedName>
</protein>
<reference evidence="1 2" key="1">
    <citation type="journal article" date="2018" name="J. Biol. Chem.">
        <title>Discovery of the actinoplanic acid pathway in Streptomyces rapamycinicus reveals a genetically conserved synergism with rapamycin.</title>
        <authorList>
            <person name="Mrak P."/>
            <person name="Krastel P."/>
            <person name="Pivk Lukancic P."/>
            <person name="Tao J."/>
            <person name="Pistorius D."/>
            <person name="Moore C.M."/>
        </authorList>
    </citation>
    <scope>NUCLEOTIDE SEQUENCE [LARGE SCALE GENOMIC DNA]</scope>
    <source>
        <strain evidence="1 2">NRRL 5491</strain>
    </source>
</reference>
<proteinExistence type="predicted"/>
<dbReference type="EMBL" id="QYCY01000001">
    <property type="protein sequence ID" value="RLV81937.1"/>
    <property type="molecule type" value="Genomic_DNA"/>
</dbReference>
<comment type="caution">
    <text evidence="1">The sequence shown here is derived from an EMBL/GenBank/DDBJ whole genome shotgun (WGS) entry which is preliminary data.</text>
</comment>
<sequence>MGDPRSRSERPGGVAINHVEVDNMHDLTRRALVWMSALLALRPSGRHRAVPNLPSYPVPSRPVAGAVDSATVRRGMAAPRLCADSPTLELHTIPLLPLDSELPALVRPYVVADQRWKQQRSKSVPRVELICAPHGMVVIR</sequence>
<evidence type="ECO:0000313" key="1">
    <source>
        <dbReference type="EMBL" id="RLV81937.1"/>
    </source>
</evidence>
<evidence type="ECO:0000313" key="2">
    <source>
        <dbReference type="Proteomes" id="UP000281594"/>
    </source>
</evidence>
<accession>A0A3L8RQM6</accession>
<dbReference type="Proteomes" id="UP000281594">
    <property type="component" value="Unassembled WGS sequence"/>
</dbReference>
<dbReference type="STRING" id="1343740.M271_17435"/>
<gene>
    <name evidence="1" type="ORF">D3C57_126170</name>
</gene>
<organism evidence="1 2">
    <name type="scientific">Streptomyces rapamycinicus (strain ATCC 29253 / DSM 41530 / NRRL 5491 / AYB-994)</name>
    <name type="common">Streptomyces hygroscopicus (strain ATCC 29253)</name>
    <dbReference type="NCBI Taxonomy" id="1343740"/>
    <lineage>
        <taxon>Bacteria</taxon>
        <taxon>Bacillati</taxon>
        <taxon>Actinomycetota</taxon>
        <taxon>Actinomycetes</taxon>
        <taxon>Kitasatosporales</taxon>
        <taxon>Streptomycetaceae</taxon>
        <taxon>Streptomyces</taxon>
        <taxon>Streptomyces violaceusniger group</taxon>
    </lineage>
</organism>
<dbReference type="AlphaFoldDB" id="A0A3L8RQM6"/>